<reference evidence="1" key="1">
    <citation type="submission" date="2014-09" db="EMBL/GenBank/DDBJ databases">
        <authorList>
            <person name="Magalhaes I.L.F."/>
            <person name="Oliveira U."/>
            <person name="Santos F.R."/>
            <person name="Vidigal T.H.D.A."/>
            <person name="Brescovit A.D."/>
            <person name="Santos A.J."/>
        </authorList>
    </citation>
    <scope>NUCLEOTIDE SEQUENCE</scope>
    <source>
        <tissue evidence="1">Shoot tissue taken approximately 20 cm above the soil surface</tissue>
    </source>
</reference>
<dbReference type="AlphaFoldDB" id="A0A0A8Z8G6"/>
<name>A0A0A8Z8G6_ARUDO</name>
<reference evidence="1" key="2">
    <citation type="journal article" date="2015" name="Data Brief">
        <title>Shoot transcriptome of the giant reed, Arundo donax.</title>
        <authorList>
            <person name="Barrero R.A."/>
            <person name="Guerrero F.D."/>
            <person name="Moolhuijzen P."/>
            <person name="Goolsby J.A."/>
            <person name="Tidwell J."/>
            <person name="Bellgard S.E."/>
            <person name="Bellgard M.I."/>
        </authorList>
    </citation>
    <scope>NUCLEOTIDE SEQUENCE</scope>
    <source>
        <tissue evidence="1">Shoot tissue taken approximately 20 cm above the soil surface</tissue>
    </source>
</reference>
<accession>A0A0A8Z8G6</accession>
<sequence length="25" mass="2818">MGSSQLYLHCKIKLLQPQQQGTNMA</sequence>
<protein>
    <submittedName>
        <fullName evidence="1">Uncharacterized protein</fullName>
    </submittedName>
</protein>
<organism evidence="1">
    <name type="scientific">Arundo donax</name>
    <name type="common">Giant reed</name>
    <name type="synonym">Donax arundinaceus</name>
    <dbReference type="NCBI Taxonomy" id="35708"/>
    <lineage>
        <taxon>Eukaryota</taxon>
        <taxon>Viridiplantae</taxon>
        <taxon>Streptophyta</taxon>
        <taxon>Embryophyta</taxon>
        <taxon>Tracheophyta</taxon>
        <taxon>Spermatophyta</taxon>
        <taxon>Magnoliopsida</taxon>
        <taxon>Liliopsida</taxon>
        <taxon>Poales</taxon>
        <taxon>Poaceae</taxon>
        <taxon>PACMAD clade</taxon>
        <taxon>Arundinoideae</taxon>
        <taxon>Arundineae</taxon>
        <taxon>Arundo</taxon>
    </lineage>
</organism>
<evidence type="ECO:0000313" key="1">
    <source>
        <dbReference type="EMBL" id="JAD35699.1"/>
    </source>
</evidence>
<dbReference type="EMBL" id="GBRH01262196">
    <property type="protein sequence ID" value="JAD35699.1"/>
    <property type="molecule type" value="Transcribed_RNA"/>
</dbReference>
<proteinExistence type="predicted"/>